<name>A0AAN7I8B9_QUERU</name>
<feature type="domain" description="SWIM-type" evidence="3">
    <location>
        <begin position="484"/>
        <end position="520"/>
    </location>
</feature>
<organism evidence="4 5">
    <name type="scientific">Quercus rubra</name>
    <name type="common">Northern red oak</name>
    <name type="synonym">Quercus borealis</name>
    <dbReference type="NCBI Taxonomy" id="3512"/>
    <lineage>
        <taxon>Eukaryota</taxon>
        <taxon>Viridiplantae</taxon>
        <taxon>Streptophyta</taxon>
        <taxon>Embryophyta</taxon>
        <taxon>Tracheophyta</taxon>
        <taxon>Spermatophyta</taxon>
        <taxon>Magnoliopsida</taxon>
        <taxon>eudicotyledons</taxon>
        <taxon>Gunneridae</taxon>
        <taxon>Pentapetalae</taxon>
        <taxon>rosids</taxon>
        <taxon>fabids</taxon>
        <taxon>Fagales</taxon>
        <taxon>Fagaceae</taxon>
        <taxon>Quercus</taxon>
    </lineage>
</organism>
<dbReference type="InterPro" id="IPR004330">
    <property type="entry name" value="FAR1_DNA_bnd_dom"/>
</dbReference>
<dbReference type="PANTHER" id="PTHR31669">
    <property type="entry name" value="PROTEIN FAR1-RELATED SEQUENCE 10-RELATED"/>
    <property type="match status" value="1"/>
</dbReference>
<keyword evidence="2" id="KW-0479">Metal-binding</keyword>
<dbReference type="GO" id="GO:0005634">
    <property type="term" value="C:nucleus"/>
    <property type="evidence" value="ECO:0007669"/>
    <property type="project" value="UniProtKB-SubCell"/>
</dbReference>
<comment type="subcellular location">
    <subcellularLocation>
        <location evidence="2">Nucleus</location>
    </subcellularLocation>
</comment>
<evidence type="ECO:0000259" key="3">
    <source>
        <dbReference type="PROSITE" id="PS50966"/>
    </source>
</evidence>
<proteinExistence type="inferred from homology"/>
<gene>
    <name evidence="4" type="ORF">RGQ29_004004</name>
</gene>
<keyword evidence="2" id="KW-0862">Zinc</keyword>
<dbReference type="InterPro" id="IPR007527">
    <property type="entry name" value="Znf_SWIM"/>
</dbReference>
<dbReference type="Proteomes" id="UP001324115">
    <property type="component" value="Unassembled WGS sequence"/>
</dbReference>
<dbReference type="Pfam" id="PF03101">
    <property type="entry name" value="FAR1"/>
    <property type="match status" value="1"/>
</dbReference>
<dbReference type="AlphaFoldDB" id="A0AAN7I8B9"/>
<evidence type="ECO:0000256" key="1">
    <source>
        <dbReference type="PROSITE-ProRule" id="PRU00325"/>
    </source>
</evidence>
<reference evidence="4 5" key="1">
    <citation type="journal article" date="2023" name="G3 (Bethesda)">
        <title>A haplotype-resolved chromosome-scale genome for Quercus rubra L. provides insights into the genetics of adaptive traits for red oak species.</title>
        <authorList>
            <person name="Kapoor B."/>
            <person name="Jenkins J."/>
            <person name="Schmutz J."/>
            <person name="Zhebentyayeva T."/>
            <person name="Kuelheim C."/>
            <person name="Coggeshall M."/>
            <person name="Heim C."/>
            <person name="Lasky J.R."/>
            <person name="Leites L."/>
            <person name="Islam-Faridi N."/>
            <person name="Romero-Severson J."/>
            <person name="DeLeo V.L."/>
            <person name="Lucas S.M."/>
            <person name="Lazic D."/>
            <person name="Gailing O."/>
            <person name="Carlson J."/>
            <person name="Staton M."/>
        </authorList>
    </citation>
    <scope>NUCLEOTIDE SEQUENCE [LARGE SCALE GENOMIC DNA]</scope>
    <source>
        <strain evidence="4">Pseudo-F2</strain>
    </source>
</reference>
<keyword evidence="1 2" id="KW-0863">Zinc-finger</keyword>
<dbReference type="PROSITE" id="PS50966">
    <property type="entry name" value="ZF_SWIM"/>
    <property type="match status" value="1"/>
</dbReference>
<dbReference type="GO" id="GO:0006355">
    <property type="term" value="P:regulation of DNA-templated transcription"/>
    <property type="evidence" value="ECO:0007669"/>
    <property type="project" value="UniProtKB-UniRule"/>
</dbReference>
<accession>A0AAN7I8B9</accession>
<comment type="similarity">
    <text evidence="2">Belongs to the FHY3/FAR1 family.</text>
</comment>
<dbReference type="PANTHER" id="PTHR31669:SF302">
    <property type="entry name" value="PROTEIN FAR1-RELATED SEQUENCE"/>
    <property type="match status" value="1"/>
</dbReference>
<dbReference type="GO" id="GO:0008270">
    <property type="term" value="F:zinc ion binding"/>
    <property type="evidence" value="ECO:0007669"/>
    <property type="project" value="UniProtKB-UniRule"/>
</dbReference>
<evidence type="ECO:0000313" key="5">
    <source>
        <dbReference type="Proteomes" id="UP001324115"/>
    </source>
</evidence>
<evidence type="ECO:0000256" key="2">
    <source>
        <dbReference type="RuleBase" id="RU367018"/>
    </source>
</evidence>
<comment type="function">
    <text evidence="2">Putative transcription activator involved in regulating light control of development.</text>
</comment>
<comment type="caution">
    <text evidence="4">The sequence shown here is derived from an EMBL/GenBank/DDBJ whole genome shotgun (WGS) entry which is preliminary data.</text>
</comment>
<dbReference type="EMBL" id="JAXUIC010000010">
    <property type="protein sequence ID" value="KAK4568430.1"/>
    <property type="molecule type" value="Genomic_DNA"/>
</dbReference>
<dbReference type="InterPro" id="IPR031052">
    <property type="entry name" value="FHY3/FAR1"/>
</dbReference>
<sequence length="692" mass="80782">MQFDSLDDVETFYKEFAKKEGFGIRIRTSKKAPRSDDVISRIYVCCSEGQRKTKNALDNGLSRDDENKARRSCSSLRTGCEAMLRVMKNKKLQKWVVKGFDNNHNHGIISPKSVSYLRCHKKMSTAAKSLVEKFGEEGLPTGKVAMMFNAGDQTFTSRDCWNHLRDLSLIITKKQQAQNSNFFYAIQCDDVGHMVNFFWVDARSRMAYQYFGDVVTFDTTYKTNKYDMPFAPFTRLNHHCQSILFGCALLQDETEQTFVWLFETWLQAMWGKEPKSIITDQDLAMGVTIAKVFPRTRHRLCLWHIKKKFPEKLSHIYHKNSIFKRYVENFEKAWKSLILTYGLERNEWLEGLYNIRESWVPVYNRNTFFAGMNTTQRSESINAFFDSFVNSRTTLKDFVVKFAKAVDSRYKKERKEDFDSRHKTPLVIGSKIEHQVASIYTRTIFNKFQKELVSSNHFTKEKVKKNGTFYRYKVTSSFDPDDAFIVKLNLESKVCECDCQLFEFMGIVCRHIHYILQRWTKEANKELKSVEYRSSFEDEHHMSRALRSIHVCQRVSQLSYLAEKSEDIYKMIISDSDHTLKKAFGMENELLEDKEDDEMDMHHKSGESADIVKVKDCSIIFPLNIKDPHVSQTKGGLEISLARAMTKRRSCQLCGGYSHNRRTCKQFNGEGSDYQDEENITEVDDNDIDNLT</sequence>
<evidence type="ECO:0000313" key="4">
    <source>
        <dbReference type="EMBL" id="KAK4568430.1"/>
    </source>
</evidence>
<dbReference type="Pfam" id="PF10551">
    <property type="entry name" value="MULE"/>
    <property type="match status" value="1"/>
</dbReference>
<keyword evidence="2" id="KW-0539">Nucleus</keyword>
<keyword evidence="5" id="KW-1185">Reference proteome</keyword>
<dbReference type="InterPro" id="IPR018289">
    <property type="entry name" value="MULE_transposase_dom"/>
</dbReference>
<protein>
    <recommendedName>
        <fullName evidence="2">Protein FAR1-RELATED SEQUENCE</fullName>
    </recommendedName>
</protein>